<evidence type="ECO:0000313" key="3">
    <source>
        <dbReference type="Proteomes" id="UP001642484"/>
    </source>
</evidence>
<dbReference type="EMBL" id="CAXAMN010024617">
    <property type="protein sequence ID" value="CAK9088221.1"/>
    <property type="molecule type" value="Genomic_DNA"/>
</dbReference>
<evidence type="ECO:0000259" key="1">
    <source>
        <dbReference type="Pfam" id="PF00043"/>
    </source>
</evidence>
<proteinExistence type="predicted"/>
<dbReference type="SUPFAM" id="SSF47616">
    <property type="entry name" value="GST C-terminal domain-like"/>
    <property type="match status" value="1"/>
</dbReference>
<protein>
    <recommendedName>
        <fullName evidence="1">Glutathione S-transferase C-terminal domain-containing protein</fullName>
    </recommendedName>
</protein>
<name>A0ABP0QM73_9DINO</name>
<comment type="caution">
    <text evidence="2">The sequence shown here is derived from an EMBL/GenBank/DDBJ whole genome shotgun (WGS) entry which is preliminary data.</text>
</comment>
<accession>A0ABP0QM73</accession>
<dbReference type="Gene3D" id="1.20.1050.10">
    <property type="match status" value="1"/>
</dbReference>
<dbReference type="Pfam" id="PF00043">
    <property type="entry name" value="GST_C"/>
    <property type="match status" value="1"/>
</dbReference>
<sequence>MEQPHSAFLIAACVAAVHSAAALVFAYFSFSVQSVACSLPLVLFASALAARAIRGDPVTLKGIEIGLGEKGLFHQLVDVMNSRQDRPRFLFVAMPINHFGERIRWSLDLIGAPYEEYTSGGLISAFLRGRSVPQLIDRKSCSMIGNSDECLAYLSAAYVPSITNSSLRSKAISFLRTDEQTMAWDVKLNQLGHLVQGWAYFYVLDLDTTPEGCLIAWGAYEPKVPFFHRLILQLAHPFLRRFMRMAFDLSKKEVRDSRRKMIDAILDEADTTLSKQKYLTGESLSHVDITFSALLAPLLAARLVWSPRSYYANGRFTSFNGAMNRMLDKWPRALSEFEQSLMERPCAKHVIALYENLRSKQL</sequence>
<gene>
    <name evidence="2" type="ORF">CCMP2556_LOCUS42564</name>
</gene>
<dbReference type="InterPro" id="IPR036282">
    <property type="entry name" value="Glutathione-S-Trfase_C_sf"/>
</dbReference>
<feature type="domain" description="Glutathione S-transferase C-terminal" evidence="1">
    <location>
        <begin position="236"/>
        <end position="296"/>
    </location>
</feature>
<dbReference type="InterPro" id="IPR004046">
    <property type="entry name" value="GST_C"/>
</dbReference>
<organism evidence="2 3">
    <name type="scientific">Durusdinium trenchii</name>
    <dbReference type="NCBI Taxonomy" id="1381693"/>
    <lineage>
        <taxon>Eukaryota</taxon>
        <taxon>Sar</taxon>
        <taxon>Alveolata</taxon>
        <taxon>Dinophyceae</taxon>
        <taxon>Suessiales</taxon>
        <taxon>Symbiodiniaceae</taxon>
        <taxon>Durusdinium</taxon>
    </lineage>
</organism>
<evidence type="ECO:0000313" key="2">
    <source>
        <dbReference type="EMBL" id="CAK9088221.1"/>
    </source>
</evidence>
<dbReference type="Proteomes" id="UP001642484">
    <property type="component" value="Unassembled WGS sequence"/>
</dbReference>
<reference evidence="2 3" key="1">
    <citation type="submission" date="2024-02" db="EMBL/GenBank/DDBJ databases">
        <authorList>
            <person name="Chen Y."/>
            <person name="Shah S."/>
            <person name="Dougan E. K."/>
            <person name="Thang M."/>
            <person name="Chan C."/>
        </authorList>
    </citation>
    <scope>NUCLEOTIDE SEQUENCE [LARGE SCALE GENOMIC DNA]</scope>
</reference>
<keyword evidence="3" id="KW-1185">Reference proteome</keyword>